<dbReference type="EMBL" id="DS113199">
    <property type="protein sequence ID" value="EAY20336.1"/>
    <property type="molecule type" value="Genomic_DNA"/>
</dbReference>
<accession>A2DH26</accession>
<reference evidence="2" key="2">
    <citation type="journal article" date="2007" name="Science">
        <title>Draft genome sequence of the sexually transmitted pathogen Trichomonas vaginalis.</title>
        <authorList>
            <person name="Carlton J.M."/>
            <person name="Hirt R.P."/>
            <person name="Silva J.C."/>
            <person name="Delcher A.L."/>
            <person name="Schatz M."/>
            <person name="Zhao Q."/>
            <person name="Wortman J.R."/>
            <person name="Bidwell S.L."/>
            <person name="Alsmark U.C.M."/>
            <person name="Besteiro S."/>
            <person name="Sicheritz-Ponten T."/>
            <person name="Noel C.J."/>
            <person name="Dacks J.B."/>
            <person name="Foster P.G."/>
            <person name="Simillion C."/>
            <person name="Van de Peer Y."/>
            <person name="Miranda-Saavedra D."/>
            <person name="Barton G.J."/>
            <person name="Westrop G.D."/>
            <person name="Mueller S."/>
            <person name="Dessi D."/>
            <person name="Fiori P.L."/>
            <person name="Ren Q."/>
            <person name="Paulsen I."/>
            <person name="Zhang H."/>
            <person name="Bastida-Corcuera F.D."/>
            <person name="Simoes-Barbosa A."/>
            <person name="Brown M.T."/>
            <person name="Hayes R.D."/>
            <person name="Mukherjee M."/>
            <person name="Okumura C.Y."/>
            <person name="Schneider R."/>
            <person name="Smith A.J."/>
            <person name="Vanacova S."/>
            <person name="Villalvazo M."/>
            <person name="Haas B.J."/>
            <person name="Pertea M."/>
            <person name="Feldblyum T.V."/>
            <person name="Utterback T.R."/>
            <person name="Shu C.L."/>
            <person name="Osoegawa K."/>
            <person name="de Jong P.J."/>
            <person name="Hrdy I."/>
            <person name="Horvathova L."/>
            <person name="Zubacova Z."/>
            <person name="Dolezal P."/>
            <person name="Malik S.B."/>
            <person name="Logsdon J.M. Jr."/>
            <person name="Henze K."/>
            <person name="Gupta A."/>
            <person name="Wang C.C."/>
            <person name="Dunne R.L."/>
            <person name="Upcroft J.A."/>
            <person name="Upcroft P."/>
            <person name="White O."/>
            <person name="Salzberg S.L."/>
            <person name="Tang P."/>
            <person name="Chiu C.-H."/>
            <person name="Lee Y.-S."/>
            <person name="Embley T.M."/>
            <person name="Coombs G.H."/>
            <person name="Mottram J.C."/>
            <person name="Tachezy J."/>
            <person name="Fraser-Liggett C.M."/>
            <person name="Johnson P.J."/>
        </authorList>
    </citation>
    <scope>NUCLEOTIDE SEQUENCE [LARGE SCALE GENOMIC DNA]</scope>
    <source>
        <strain evidence="2">G3</strain>
    </source>
</reference>
<dbReference type="Pfam" id="PF13516">
    <property type="entry name" value="LRR_6"/>
    <property type="match status" value="1"/>
</dbReference>
<evidence type="ECO:0000256" key="1">
    <source>
        <dbReference type="SAM" id="MobiDB-lite"/>
    </source>
</evidence>
<dbReference type="Proteomes" id="UP000001542">
    <property type="component" value="Unassembled WGS sequence"/>
</dbReference>
<evidence type="ECO:0000313" key="2">
    <source>
        <dbReference type="EMBL" id="EAY20336.1"/>
    </source>
</evidence>
<dbReference type="PANTHER" id="PTHR46761">
    <property type="entry name" value="RAN GTPASE-ACTIVATING PROTEIN 1"/>
    <property type="match status" value="1"/>
</dbReference>
<feature type="compositionally biased region" description="Acidic residues" evidence="1">
    <location>
        <begin position="401"/>
        <end position="412"/>
    </location>
</feature>
<dbReference type="Gene3D" id="3.80.10.10">
    <property type="entry name" value="Ribonuclease Inhibitor"/>
    <property type="match status" value="1"/>
</dbReference>
<gene>
    <name evidence="2" type="ORF">TVAG_193120</name>
</gene>
<dbReference type="STRING" id="5722.A2DH26"/>
<keyword evidence="3" id="KW-1185">Reference proteome</keyword>
<dbReference type="SUPFAM" id="SSF52047">
    <property type="entry name" value="RNI-like"/>
    <property type="match status" value="1"/>
</dbReference>
<dbReference type="InParanoid" id="A2DH26"/>
<protein>
    <submittedName>
        <fullName evidence="2">Leucine Rich Repeat family protein</fullName>
    </submittedName>
</protein>
<dbReference type="VEuPathDB" id="TrichDB:TVAGG3_0341480"/>
<evidence type="ECO:0000313" key="3">
    <source>
        <dbReference type="Proteomes" id="UP000001542"/>
    </source>
</evidence>
<name>A2DH26_TRIV3</name>
<sequence length="412" mass="44836">MTFDFSSPKKTTETEVVYDFAPVNNDDSDNGDLWEAYQNVCFSRQPPIPALSVMKPILQGNKFNANLAHYKIGRDLNVIVDMLINVKTISLLNLSDNALDEGCIPKLVEFMSQSDSISVLNISNNPNIRTNGITDLLEGIAENRSLESLNISNTGAQNIGVSFAKVLSSCQLLARVEAAGCNMRQTAIDVANAIPSSDKLKRLNLSRNMLHVGGRRFASLLGGSVARCSSLKKLFLAENAIDDEMCQALLKGLGESTVLTVLDISKNMIGEASGRAIANFIGKVGSLRSLDISQNPLLNVTINAQKGQQSLEEGGDKDQNKKDKKPKTYTPGVYIILQALPKNQSLAILQMIGTIAPEEEINAKLESLPSTNPNLTVVFRGPESRKYDPNQKVQLPKVDSSEDDDEHESDGE</sequence>
<dbReference type="RefSeq" id="XP_001581322.1">
    <property type="nucleotide sequence ID" value="XM_001581272.1"/>
</dbReference>
<dbReference type="VEuPathDB" id="TrichDB:TVAG_193120"/>
<dbReference type="InterPro" id="IPR032675">
    <property type="entry name" value="LRR_dom_sf"/>
</dbReference>
<dbReference type="SMR" id="A2DH26"/>
<organism evidence="2 3">
    <name type="scientific">Trichomonas vaginalis (strain ATCC PRA-98 / G3)</name>
    <dbReference type="NCBI Taxonomy" id="412133"/>
    <lineage>
        <taxon>Eukaryota</taxon>
        <taxon>Metamonada</taxon>
        <taxon>Parabasalia</taxon>
        <taxon>Trichomonadida</taxon>
        <taxon>Trichomonadidae</taxon>
        <taxon>Trichomonas</taxon>
    </lineage>
</organism>
<dbReference type="OrthoDB" id="120976at2759"/>
<dbReference type="KEGG" id="tva:5465873"/>
<dbReference type="SMART" id="SM00368">
    <property type="entry name" value="LRR_RI"/>
    <property type="match status" value="5"/>
</dbReference>
<dbReference type="PANTHER" id="PTHR46761:SF2">
    <property type="entry name" value="RAN GTPASE-ACTIVATING PROTEIN 1"/>
    <property type="match status" value="1"/>
</dbReference>
<proteinExistence type="predicted"/>
<reference evidence="2" key="1">
    <citation type="submission" date="2006-10" db="EMBL/GenBank/DDBJ databases">
        <authorList>
            <person name="Amadeo P."/>
            <person name="Zhao Q."/>
            <person name="Wortman J."/>
            <person name="Fraser-Liggett C."/>
            <person name="Carlton J."/>
        </authorList>
    </citation>
    <scope>NUCLEOTIDE SEQUENCE</scope>
    <source>
        <strain evidence="2">G3</strain>
    </source>
</reference>
<dbReference type="AlphaFoldDB" id="A2DH26"/>
<dbReference type="eggNOG" id="KOG4308">
    <property type="taxonomic scope" value="Eukaryota"/>
</dbReference>
<dbReference type="GO" id="GO:0005096">
    <property type="term" value="F:GTPase activator activity"/>
    <property type="evidence" value="ECO:0007669"/>
    <property type="project" value="InterPro"/>
</dbReference>
<dbReference type="InterPro" id="IPR001611">
    <property type="entry name" value="Leu-rich_rpt"/>
</dbReference>
<feature type="region of interest" description="Disordered" evidence="1">
    <location>
        <begin position="371"/>
        <end position="412"/>
    </location>
</feature>
<dbReference type="InterPro" id="IPR045203">
    <property type="entry name" value="RanGAP1/2"/>
</dbReference>